<dbReference type="SMART" id="SM00382">
    <property type="entry name" value="AAA"/>
    <property type="match status" value="1"/>
</dbReference>
<evidence type="ECO:0000256" key="6">
    <source>
        <dbReference type="ARBA" id="ARBA00023136"/>
    </source>
</evidence>
<dbReference type="SUPFAM" id="SSF90123">
    <property type="entry name" value="ABC transporter transmembrane region"/>
    <property type="match status" value="1"/>
</dbReference>
<dbReference type="PROSITE" id="PS50893">
    <property type="entry name" value="ABC_TRANSPORTER_2"/>
    <property type="match status" value="1"/>
</dbReference>
<feature type="domain" description="ABC transporter" evidence="8">
    <location>
        <begin position="336"/>
        <end position="570"/>
    </location>
</feature>
<evidence type="ECO:0000256" key="7">
    <source>
        <dbReference type="SAM" id="Phobius"/>
    </source>
</evidence>
<evidence type="ECO:0000259" key="8">
    <source>
        <dbReference type="PROSITE" id="PS50893"/>
    </source>
</evidence>
<feature type="domain" description="ABC transmembrane type-1" evidence="9">
    <location>
        <begin position="17"/>
        <end position="301"/>
    </location>
</feature>
<dbReference type="PROSITE" id="PS50929">
    <property type="entry name" value="ABC_TM1F"/>
    <property type="match status" value="1"/>
</dbReference>
<feature type="transmembrane region" description="Helical" evidence="7">
    <location>
        <begin position="244"/>
        <end position="263"/>
    </location>
</feature>
<dbReference type="STRING" id="1069536.SINU_07010"/>
<accession>A0A0U1QPA1</accession>
<organism evidence="10 11">
    <name type="scientific">Sporolactobacillus inulinus CASD</name>
    <dbReference type="NCBI Taxonomy" id="1069536"/>
    <lineage>
        <taxon>Bacteria</taxon>
        <taxon>Bacillati</taxon>
        <taxon>Bacillota</taxon>
        <taxon>Bacilli</taxon>
        <taxon>Bacillales</taxon>
        <taxon>Sporolactobacillaceae</taxon>
        <taxon>Sporolactobacillus</taxon>
    </lineage>
</organism>
<proteinExistence type="predicted"/>
<reference evidence="10 11" key="1">
    <citation type="journal article" date="2011" name="J. Bacteriol.">
        <title>Draft genome sequence of Sporolactobacillus inulinus strain CASD, an efficient D-lactic acid-producing bacterium with high-concentration lactate tolerance capability.</title>
        <authorList>
            <person name="Yu B."/>
            <person name="Su F."/>
            <person name="Wang L."/>
            <person name="Xu K."/>
            <person name="Zhao B."/>
            <person name="Xu P."/>
        </authorList>
    </citation>
    <scope>NUCLEOTIDE SEQUENCE [LARGE SCALE GENOMIC DNA]</scope>
    <source>
        <strain evidence="10 11">CASD</strain>
    </source>
</reference>
<evidence type="ECO:0000256" key="4">
    <source>
        <dbReference type="ARBA" id="ARBA00022840"/>
    </source>
</evidence>
<comment type="caution">
    <text evidence="10">The sequence shown here is derived from an EMBL/GenBank/DDBJ whole genome shotgun (WGS) entry which is preliminary data.</text>
</comment>
<feature type="transmembrane region" description="Helical" evidence="7">
    <location>
        <begin position="128"/>
        <end position="153"/>
    </location>
</feature>
<name>A0A0U1QPA1_9BACL</name>
<keyword evidence="4 10" id="KW-0067">ATP-binding</keyword>
<evidence type="ECO:0000256" key="5">
    <source>
        <dbReference type="ARBA" id="ARBA00022989"/>
    </source>
</evidence>
<feature type="transmembrane region" description="Helical" evidence="7">
    <location>
        <begin position="52"/>
        <end position="71"/>
    </location>
</feature>
<dbReference type="InterPro" id="IPR003439">
    <property type="entry name" value="ABC_transporter-like_ATP-bd"/>
</dbReference>
<dbReference type="GO" id="GO:0016887">
    <property type="term" value="F:ATP hydrolysis activity"/>
    <property type="evidence" value="ECO:0007669"/>
    <property type="project" value="InterPro"/>
</dbReference>
<dbReference type="Gene3D" id="3.40.50.300">
    <property type="entry name" value="P-loop containing nucleotide triphosphate hydrolases"/>
    <property type="match status" value="1"/>
</dbReference>
<dbReference type="InterPro" id="IPR027417">
    <property type="entry name" value="P-loop_NTPase"/>
</dbReference>
<dbReference type="Pfam" id="PF00005">
    <property type="entry name" value="ABC_tran"/>
    <property type="match status" value="1"/>
</dbReference>
<dbReference type="Pfam" id="PF00664">
    <property type="entry name" value="ABC_membrane"/>
    <property type="match status" value="1"/>
</dbReference>
<dbReference type="PANTHER" id="PTHR24221">
    <property type="entry name" value="ATP-BINDING CASSETTE SUB-FAMILY B"/>
    <property type="match status" value="1"/>
</dbReference>
<dbReference type="InterPro" id="IPR039421">
    <property type="entry name" value="Type_1_exporter"/>
</dbReference>
<dbReference type="SUPFAM" id="SSF52540">
    <property type="entry name" value="P-loop containing nucleoside triphosphate hydrolases"/>
    <property type="match status" value="1"/>
</dbReference>
<dbReference type="EMBL" id="AFVQ02000085">
    <property type="protein sequence ID" value="KLI02629.1"/>
    <property type="molecule type" value="Genomic_DNA"/>
</dbReference>
<gene>
    <name evidence="10" type="ORF">SINU_07010</name>
</gene>
<dbReference type="GO" id="GO:0034040">
    <property type="term" value="F:ATPase-coupled lipid transmembrane transporter activity"/>
    <property type="evidence" value="ECO:0007669"/>
    <property type="project" value="TreeGrafter"/>
</dbReference>
<keyword evidence="6 7" id="KW-0472">Membrane</keyword>
<dbReference type="InterPro" id="IPR036640">
    <property type="entry name" value="ABC1_TM_sf"/>
</dbReference>
<dbReference type="CDD" id="cd03247">
    <property type="entry name" value="ABCC_cytochrome_bd"/>
    <property type="match status" value="1"/>
</dbReference>
<keyword evidence="11" id="KW-1185">Reference proteome</keyword>
<dbReference type="RefSeq" id="WP_010026771.1">
    <property type="nucleotide sequence ID" value="NZ_AFVQ02000085.1"/>
</dbReference>
<dbReference type="NCBIfam" id="TIGR02868">
    <property type="entry name" value="CydC"/>
    <property type="match status" value="1"/>
</dbReference>
<evidence type="ECO:0000256" key="3">
    <source>
        <dbReference type="ARBA" id="ARBA00022741"/>
    </source>
</evidence>
<keyword evidence="5 7" id="KW-1133">Transmembrane helix</keyword>
<sequence>MNEWLTPSLKKHWRGLLLATVLSLFALLCAAGLLFTSGYLISKAALRPENILMIYVPIVAVRTFGTFRAVFNYAGRLASHNTILKILSEMRAHLYEKLEPSALYIRSKYKTGKILSALSDDIEHLQDLFLRTILPCCCGLIIYAAWIAVLGFFDLRFAFLMALYLLLLVVVFPLVSLIRMRHHYQRIAKSRHELYEQLTDAVLGAADWMMSGRQNQFLRHYEQLENETRQEERAVSSFRKRRDFIAQVLIGICVIGLVVWSGGMSHTGALQPTLIAAFSLVIFSVAEAFVPLSEAVERVPQYERALARLKEIEAPAQHESDETCDRRELPEGSLTIDVSHVSFRYSQNSDWAVHDVSLHLEPGTKLALIGRSGAGKSTLTHLIYGNLKPDEGAVTLNGLAAQSLGPNRSLQFSVLSQNPHLFDTSVLNNLTLGSPDATFDEAVAAAKEVGLHQLIEQLPNGYQTQVHEAGTIFSGGEQERVALARTLLRDTPVVILDEPTVGLDPITERELLQKIFDTLKGKTLIWVTHHLIGAEQMDHILFMEHGRAMMQGTHEQLLQKSSRYGKLYELDVPVRLRKSIIE</sequence>
<evidence type="ECO:0000256" key="1">
    <source>
        <dbReference type="ARBA" id="ARBA00004651"/>
    </source>
</evidence>
<dbReference type="OrthoDB" id="9802264at2"/>
<dbReference type="GO" id="GO:0140359">
    <property type="term" value="F:ABC-type transporter activity"/>
    <property type="evidence" value="ECO:0007669"/>
    <property type="project" value="InterPro"/>
</dbReference>
<dbReference type="Proteomes" id="UP000035553">
    <property type="component" value="Unassembled WGS sequence"/>
</dbReference>
<dbReference type="GO" id="GO:0034775">
    <property type="term" value="P:glutathione transmembrane transport"/>
    <property type="evidence" value="ECO:0007669"/>
    <property type="project" value="InterPro"/>
</dbReference>
<dbReference type="GO" id="GO:0005524">
    <property type="term" value="F:ATP binding"/>
    <property type="evidence" value="ECO:0007669"/>
    <property type="project" value="UniProtKB-KW"/>
</dbReference>
<dbReference type="GO" id="GO:0005886">
    <property type="term" value="C:plasma membrane"/>
    <property type="evidence" value="ECO:0007669"/>
    <property type="project" value="UniProtKB-SubCell"/>
</dbReference>
<dbReference type="Gene3D" id="1.20.1560.10">
    <property type="entry name" value="ABC transporter type 1, transmembrane domain"/>
    <property type="match status" value="1"/>
</dbReference>
<keyword evidence="3" id="KW-0547">Nucleotide-binding</keyword>
<dbReference type="PANTHER" id="PTHR24221:SF653">
    <property type="entry name" value="TRANSPORT ATP-BINDING PROTEIN CYDC"/>
    <property type="match status" value="1"/>
</dbReference>
<feature type="transmembrane region" description="Helical" evidence="7">
    <location>
        <begin position="159"/>
        <end position="178"/>
    </location>
</feature>
<dbReference type="InterPro" id="IPR003593">
    <property type="entry name" value="AAA+_ATPase"/>
</dbReference>
<evidence type="ECO:0000256" key="2">
    <source>
        <dbReference type="ARBA" id="ARBA00022692"/>
    </source>
</evidence>
<evidence type="ECO:0000313" key="10">
    <source>
        <dbReference type="EMBL" id="KLI02629.1"/>
    </source>
</evidence>
<dbReference type="GO" id="GO:0045454">
    <property type="term" value="P:cell redox homeostasis"/>
    <property type="evidence" value="ECO:0007669"/>
    <property type="project" value="InterPro"/>
</dbReference>
<keyword evidence="2 7" id="KW-0812">Transmembrane</keyword>
<dbReference type="InterPro" id="IPR011527">
    <property type="entry name" value="ABC1_TM_dom"/>
</dbReference>
<evidence type="ECO:0000313" key="11">
    <source>
        <dbReference type="Proteomes" id="UP000035553"/>
    </source>
</evidence>
<dbReference type="AlphaFoldDB" id="A0A0U1QPA1"/>
<comment type="subcellular location">
    <subcellularLocation>
        <location evidence="1">Cell membrane</location>
        <topology evidence="1">Multi-pass membrane protein</topology>
    </subcellularLocation>
</comment>
<protein>
    <submittedName>
        <fullName evidence="10">ATP-binding protein</fullName>
    </submittedName>
</protein>
<dbReference type="InterPro" id="IPR014223">
    <property type="entry name" value="ABC_CydC/D"/>
</dbReference>
<evidence type="ECO:0000259" key="9">
    <source>
        <dbReference type="PROSITE" id="PS50929"/>
    </source>
</evidence>